<comment type="caution">
    <text evidence="2">The sequence shown here is derived from an EMBL/GenBank/DDBJ whole genome shotgun (WGS) entry which is preliminary data.</text>
</comment>
<reference evidence="2 3" key="1">
    <citation type="submission" date="2019-07" db="EMBL/GenBank/DDBJ databases">
        <title>Whole genome shotgun sequence of Empedobacter brevis NBRC 14943.</title>
        <authorList>
            <person name="Hosoyama A."/>
            <person name="Uohara A."/>
            <person name="Ohji S."/>
            <person name="Ichikawa N."/>
        </authorList>
    </citation>
    <scope>NUCLEOTIDE SEQUENCE [LARGE SCALE GENOMIC DNA]</scope>
    <source>
        <strain evidence="2 3">NBRC 14943</strain>
    </source>
</reference>
<evidence type="ECO:0000256" key="1">
    <source>
        <dbReference type="SAM" id="SignalP"/>
    </source>
</evidence>
<dbReference type="EMBL" id="BJXC01000018">
    <property type="protein sequence ID" value="GEM52719.1"/>
    <property type="molecule type" value="Genomic_DNA"/>
</dbReference>
<evidence type="ECO:0000313" key="2">
    <source>
        <dbReference type="EMBL" id="GEM52719.1"/>
    </source>
</evidence>
<name>A0A511NIW5_9FLAO</name>
<evidence type="ECO:0000313" key="3">
    <source>
        <dbReference type="Proteomes" id="UP000321245"/>
    </source>
</evidence>
<dbReference type="Proteomes" id="UP000321245">
    <property type="component" value="Unassembled WGS sequence"/>
</dbReference>
<protein>
    <submittedName>
        <fullName evidence="2">Uncharacterized protein</fullName>
    </submittedName>
</protein>
<keyword evidence="1" id="KW-0732">Signal</keyword>
<dbReference type="AlphaFoldDB" id="A0A511NIW5"/>
<accession>A0A511NIW5</accession>
<dbReference type="RefSeq" id="WP_146810703.1">
    <property type="nucleotide sequence ID" value="NZ_BJXC01000018.1"/>
</dbReference>
<feature type="signal peptide" evidence="1">
    <location>
        <begin position="1"/>
        <end position="19"/>
    </location>
</feature>
<proteinExistence type="predicted"/>
<sequence>MKKHLMILMSLFSAVSLYSQVGINTSNPKAILHVDPLSFSTSSGKDGILIPRIENFPGINPERLGQLVFLKDNTTLKSGFYYWDATNWIPFPDSVERAEDETIYVFDGLDYTGTDLTRTMNFSKYKKAKRDGFSILNNEISVGKSGLYLISLTGNTKKPSGSQDQANFSYSVYINNALSNSVNTSIAAESTSSTSATISFLKRLKVGDKLKATITKTDQGPNNYVAFGINNLTLFFIQD</sequence>
<gene>
    <name evidence="2" type="ORF">EB1_25090</name>
</gene>
<organism evidence="2 3">
    <name type="scientific">Empedobacter brevis NBRC 14943 = ATCC 43319</name>
    <dbReference type="NCBI Taxonomy" id="1218108"/>
    <lineage>
        <taxon>Bacteria</taxon>
        <taxon>Pseudomonadati</taxon>
        <taxon>Bacteroidota</taxon>
        <taxon>Flavobacteriia</taxon>
        <taxon>Flavobacteriales</taxon>
        <taxon>Weeksellaceae</taxon>
        <taxon>Empedobacter</taxon>
    </lineage>
</organism>
<feature type="chain" id="PRO_5021895079" evidence="1">
    <location>
        <begin position="20"/>
        <end position="239"/>
    </location>
</feature>
<keyword evidence="3" id="KW-1185">Reference proteome</keyword>